<feature type="site" description="Important for catalytic activity" evidence="9">
    <location>
        <position position="115"/>
    </location>
</feature>
<gene>
    <name evidence="9" type="primary">fcl</name>
    <name evidence="11" type="ORF">HDF16_001977</name>
</gene>
<dbReference type="PANTHER" id="PTHR43238">
    <property type="entry name" value="GDP-L-FUCOSE SYNTHASE"/>
    <property type="match status" value="1"/>
</dbReference>
<feature type="domain" description="NAD-dependent epimerase/dehydratase" evidence="10">
    <location>
        <begin position="14"/>
        <end position="236"/>
    </location>
</feature>
<dbReference type="Gene3D" id="3.40.50.720">
    <property type="entry name" value="NAD(P)-binding Rossmann-like Domain"/>
    <property type="match status" value="1"/>
</dbReference>
<proteinExistence type="inferred from homology"/>
<dbReference type="GO" id="GO:0050577">
    <property type="term" value="F:GDP-L-fucose synthase activity"/>
    <property type="evidence" value="ECO:0007669"/>
    <property type="project" value="UniProtKB-UniRule"/>
</dbReference>
<evidence type="ECO:0000313" key="12">
    <source>
        <dbReference type="Proteomes" id="UP000540989"/>
    </source>
</evidence>
<accession>A0A7W7ZCH5</accession>
<sequence length="341" mass="37572">MNTMNSPLLANSKIYVAGHRGLAGSAIVRRLEREGCSKVLVRSHQELDLTDQAAVASFFAKERPEHVFLAAAKVGGILANNTRPAEFIHENLAIQTNVIQAAYDVGVRRLLFFGSSCIYPRDCPQPIREEYMLTGPLESTNRPYAVAKIAGVEMCWAFNRQYGTRYISAMPTNLYGPNDNYDLAGSHVLPALLRKMHEAKLVGASEVVVWGTGNVRREFLHSDDMADACVFLMKLSDDAYGPIAASESQAPLLNIGCGEDLTVQELAELIRDVVGFEGRLVFDTSKPDGTPRKLLDVSRMKELGWHAGTSLRKGLTAVYREYSDILTTAESPAVRMSARYV</sequence>
<dbReference type="InterPro" id="IPR001509">
    <property type="entry name" value="Epimerase_deHydtase"/>
</dbReference>
<dbReference type="GO" id="GO:0042351">
    <property type="term" value="P:'de novo' GDP-L-fucose biosynthetic process"/>
    <property type="evidence" value="ECO:0007669"/>
    <property type="project" value="UniProtKB-UniRule"/>
</dbReference>
<comment type="similarity">
    <text evidence="2 9">Belongs to the NAD(P)-dependent epimerase/dehydratase family. Fucose synthase subfamily.</text>
</comment>
<feature type="active site" description="Proton donor/acceptor" evidence="9">
    <location>
        <position position="144"/>
    </location>
</feature>
<dbReference type="InterPro" id="IPR028614">
    <property type="entry name" value="GDP_fucose/colitose_synth"/>
</dbReference>
<dbReference type="Pfam" id="PF01370">
    <property type="entry name" value="Epimerase"/>
    <property type="match status" value="1"/>
</dbReference>
<evidence type="ECO:0000256" key="6">
    <source>
        <dbReference type="ARBA" id="ARBA00023235"/>
    </source>
</evidence>
<dbReference type="CDD" id="cd05239">
    <property type="entry name" value="GDP_FS_SDR_e"/>
    <property type="match status" value="1"/>
</dbReference>
<protein>
    <recommendedName>
        <fullName evidence="3 9">GDP-L-fucose synthase</fullName>
        <ecNumber evidence="3 9">1.1.1.271</ecNumber>
    </recommendedName>
    <alternativeName>
        <fullName evidence="9">GDP-4-keto-6-deoxy-D-mannose-3,5-epimerase-4-reductase</fullName>
    </alternativeName>
</protein>
<keyword evidence="7 9" id="KW-0511">Multifunctional enzyme</keyword>
<dbReference type="AlphaFoldDB" id="A0A7W7ZCH5"/>
<keyword evidence="5 9" id="KW-0560">Oxidoreductase</keyword>
<evidence type="ECO:0000256" key="9">
    <source>
        <dbReference type="HAMAP-Rule" id="MF_00956"/>
    </source>
</evidence>
<organism evidence="11 12">
    <name type="scientific">Granulicella aggregans</name>
    <dbReference type="NCBI Taxonomy" id="474949"/>
    <lineage>
        <taxon>Bacteria</taxon>
        <taxon>Pseudomonadati</taxon>
        <taxon>Acidobacteriota</taxon>
        <taxon>Terriglobia</taxon>
        <taxon>Terriglobales</taxon>
        <taxon>Acidobacteriaceae</taxon>
        <taxon>Granulicella</taxon>
    </lineage>
</organism>
<dbReference type="RefSeq" id="WP_184215916.1">
    <property type="nucleotide sequence ID" value="NZ_JACHIP010000002.1"/>
</dbReference>
<dbReference type="InterPro" id="IPR036291">
    <property type="entry name" value="NAD(P)-bd_dom_sf"/>
</dbReference>
<evidence type="ECO:0000256" key="1">
    <source>
        <dbReference type="ARBA" id="ARBA00004883"/>
    </source>
</evidence>
<name>A0A7W7ZCH5_9BACT</name>
<evidence type="ECO:0000259" key="10">
    <source>
        <dbReference type="Pfam" id="PF01370"/>
    </source>
</evidence>
<dbReference type="EC" id="1.1.1.271" evidence="3 9"/>
<dbReference type="FunFam" id="3.40.50.720:FF:000101">
    <property type="entry name" value="GDP-L-fucose synthase"/>
    <property type="match status" value="1"/>
</dbReference>
<feature type="binding site" evidence="9">
    <location>
        <position position="187"/>
    </location>
    <ligand>
        <name>NADP(+)</name>
        <dbReference type="ChEBI" id="CHEBI:58349"/>
    </ligand>
</feature>
<evidence type="ECO:0000256" key="4">
    <source>
        <dbReference type="ARBA" id="ARBA00022857"/>
    </source>
</evidence>
<evidence type="ECO:0000256" key="5">
    <source>
        <dbReference type="ARBA" id="ARBA00023002"/>
    </source>
</evidence>
<keyword evidence="12" id="KW-1185">Reference proteome</keyword>
<comment type="catalytic activity">
    <reaction evidence="8 9">
        <text>GDP-beta-L-fucose + NADP(+) = GDP-4-dehydro-alpha-D-rhamnose + NADPH + H(+)</text>
        <dbReference type="Rhea" id="RHEA:18885"/>
        <dbReference type="ChEBI" id="CHEBI:15378"/>
        <dbReference type="ChEBI" id="CHEBI:57273"/>
        <dbReference type="ChEBI" id="CHEBI:57783"/>
        <dbReference type="ChEBI" id="CHEBI:57964"/>
        <dbReference type="ChEBI" id="CHEBI:58349"/>
        <dbReference type="EC" id="1.1.1.271"/>
    </reaction>
</comment>
<comment type="function">
    <text evidence="9">Catalyzes the two-step NADP-dependent conversion of GDP-4-dehydro-6-deoxy-D-mannose to GDP-fucose, involving an epimerase and a reductase reaction.</text>
</comment>
<evidence type="ECO:0000313" key="11">
    <source>
        <dbReference type="EMBL" id="MBB5057292.1"/>
    </source>
</evidence>
<dbReference type="Gene3D" id="3.90.25.10">
    <property type="entry name" value="UDP-galactose 4-epimerase, domain 1"/>
    <property type="match status" value="1"/>
</dbReference>
<evidence type="ECO:0000256" key="2">
    <source>
        <dbReference type="ARBA" id="ARBA00005959"/>
    </source>
</evidence>
<feature type="binding site" evidence="9">
    <location>
        <position position="288"/>
    </location>
    <ligand>
        <name>substrate</name>
    </ligand>
</feature>
<feature type="binding site" evidence="9">
    <location>
        <position position="210"/>
    </location>
    <ligand>
        <name>substrate</name>
    </ligand>
</feature>
<dbReference type="EMBL" id="JACHIP010000002">
    <property type="protein sequence ID" value="MBB5057292.1"/>
    <property type="molecule type" value="Genomic_DNA"/>
</dbReference>
<comment type="caution">
    <text evidence="11">The sequence shown here is derived from an EMBL/GenBank/DDBJ whole genome shotgun (WGS) entry which is preliminary data.</text>
</comment>
<keyword evidence="6 9" id="KW-0413">Isomerase</keyword>
<feature type="site" description="Important for catalytic activity" evidence="9">
    <location>
        <position position="117"/>
    </location>
</feature>
<comment type="caution">
    <text evidence="9">Lacks conserved residue(s) required for the propagation of feature annotation.</text>
</comment>
<feature type="binding site" evidence="9">
    <location>
        <position position="217"/>
    </location>
    <ligand>
        <name>substrate</name>
    </ligand>
</feature>
<feature type="binding site" evidence="9">
    <location>
        <begin position="18"/>
        <end position="24"/>
    </location>
    <ligand>
        <name>NADP(+)</name>
        <dbReference type="ChEBI" id="CHEBI:58349"/>
    </ligand>
</feature>
<feature type="binding site" evidence="9">
    <location>
        <position position="148"/>
    </location>
    <ligand>
        <name>NADP(+)</name>
        <dbReference type="ChEBI" id="CHEBI:58349"/>
    </ligand>
</feature>
<feature type="binding site" evidence="9">
    <location>
        <begin position="171"/>
        <end position="174"/>
    </location>
    <ligand>
        <name>NADP(+)</name>
        <dbReference type="ChEBI" id="CHEBI:58349"/>
    </ligand>
</feature>
<evidence type="ECO:0000256" key="3">
    <source>
        <dbReference type="ARBA" id="ARBA00012371"/>
    </source>
</evidence>
<dbReference type="HAMAP" id="MF_00956">
    <property type="entry name" value="GDP_fucose_synth"/>
    <property type="match status" value="1"/>
</dbReference>
<comment type="pathway">
    <text evidence="1 9">Nucleotide-sugar biosynthesis; GDP-L-fucose biosynthesis via de novo pathway; GDP-L-fucose from GDP-alpha-D-mannose: step 2/2.</text>
</comment>
<feature type="binding site" evidence="9">
    <location>
        <position position="195"/>
    </location>
    <ligand>
        <name>substrate</name>
    </ligand>
</feature>
<dbReference type="GO" id="GO:0070401">
    <property type="term" value="F:NADP+ binding"/>
    <property type="evidence" value="ECO:0007669"/>
    <property type="project" value="UniProtKB-UniRule"/>
</dbReference>
<dbReference type="UniPathway" id="UPA00128">
    <property type="reaction ID" value="UER00191"/>
</dbReference>
<dbReference type="Proteomes" id="UP000540989">
    <property type="component" value="Unassembled WGS sequence"/>
</dbReference>
<evidence type="ECO:0000256" key="7">
    <source>
        <dbReference type="ARBA" id="ARBA00023268"/>
    </source>
</evidence>
<keyword evidence="4 9" id="KW-0521">NADP</keyword>
<dbReference type="SUPFAM" id="SSF51735">
    <property type="entry name" value="NAD(P)-binding Rossmann-fold domains"/>
    <property type="match status" value="1"/>
</dbReference>
<dbReference type="GO" id="GO:0016853">
    <property type="term" value="F:isomerase activity"/>
    <property type="evidence" value="ECO:0007669"/>
    <property type="project" value="UniProtKB-KW"/>
</dbReference>
<dbReference type="PANTHER" id="PTHR43238:SF1">
    <property type="entry name" value="GDP-L-FUCOSE SYNTHASE"/>
    <property type="match status" value="1"/>
</dbReference>
<evidence type="ECO:0000256" key="8">
    <source>
        <dbReference type="ARBA" id="ARBA00051935"/>
    </source>
</evidence>
<reference evidence="11 12" key="1">
    <citation type="submission" date="2020-08" db="EMBL/GenBank/DDBJ databases">
        <title>Genomic Encyclopedia of Type Strains, Phase IV (KMG-V): Genome sequencing to study the core and pangenomes of soil and plant-associated prokaryotes.</title>
        <authorList>
            <person name="Whitman W."/>
        </authorList>
    </citation>
    <scope>NUCLEOTIDE SEQUENCE [LARGE SCALE GENOMIC DNA]</scope>
    <source>
        <strain evidence="11 12">M8UP14</strain>
    </source>
</reference>